<accession>A0A1H2QJQ1</accession>
<keyword evidence="4" id="KW-1185">Reference proteome</keyword>
<dbReference type="Pfam" id="PF13400">
    <property type="entry name" value="Tad"/>
    <property type="match status" value="1"/>
</dbReference>
<proteinExistence type="predicted"/>
<reference evidence="4" key="1">
    <citation type="submission" date="2016-10" db="EMBL/GenBank/DDBJ databases">
        <authorList>
            <person name="Varghese N."/>
            <person name="Submissions S."/>
        </authorList>
    </citation>
    <scope>NUCLEOTIDE SEQUENCE [LARGE SCALE GENOMIC DNA]</scope>
    <source>
        <strain evidence="4">DSM 26922</strain>
    </source>
</reference>
<name>A0A1H2QJQ1_9RHOB</name>
<dbReference type="EMBL" id="FNOI01000001">
    <property type="protein sequence ID" value="SDW07447.1"/>
    <property type="molecule type" value="Genomic_DNA"/>
</dbReference>
<dbReference type="STRING" id="670155.SAMN04488001_0218"/>
<dbReference type="InterPro" id="IPR028087">
    <property type="entry name" value="Tad_N"/>
</dbReference>
<evidence type="ECO:0000259" key="2">
    <source>
        <dbReference type="Pfam" id="PF13400"/>
    </source>
</evidence>
<sequence>MGVHTLPINPLPRFLHTEDGAVAIIVSLLLTVLLGFVALGIDVAFLYRERAHLQSVSDLTAISAMAQPDNATQRADLVLSRNATHADAVDDMQMGRFLRNPEIDPEDRFIPLADGSPGINALRVVLQDDAALHFARIFTDDTHVELSRTAMATRTGAGSFSLDSHLVNLDLASLNQTLTQSFGVNASLTLGDINVLDTSDIDLGALLDALNAQSEDPSRNPAEILNQVTTAGDMIAALQSILPAGAASRLDGLAGAAGSTAFSVSDLVGGIDTDLGLTATDFLSEIDISALDVVKALVAAESAGQGLTLAADISVTGVISATNTLTMAEPPAQSGWIALGEEGVQLNRAAARLATEVTIEPSLVSNVLGGLGVNLQIAKVNLPIYTELAGSTATLTELGCNVTSPNGIAAEFSTAHTPLHPNNGTSVAALYLGELAAAGTGAIDPNNLDYADVIDLSVEISVPILGSLFPSIKLADVTVQAKSHVAVGTSMAETVSFTHAEVDAGATTKTFGSGSLLSSALSSLLSSENTDIRIKPGQEGLLPTSILNTLLQALPSGLANLAAPVDGLLDATLAGVGLELGAGELTLTGHHCEPIRLVN</sequence>
<organism evidence="3 4">
    <name type="scientific">Litoreibacter albidus</name>
    <dbReference type="NCBI Taxonomy" id="670155"/>
    <lineage>
        <taxon>Bacteria</taxon>
        <taxon>Pseudomonadati</taxon>
        <taxon>Pseudomonadota</taxon>
        <taxon>Alphaproteobacteria</taxon>
        <taxon>Rhodobacterales</taxon>
        <taxon>Roseobacteraceae</taxon>
        <taxon>Litoreibacter</taxon>
    </lineage>
</organism>
<feature type="domain" description="Putative Flp pilus-assembly TadG-like N-terminal" evidence="2">
    <location>
        <begin position="20"/>
        <end position="66"/>
    </location>
</feature>
<keyword evidence="1" id="KW-0472">Membrane</keyword>
<gene>
    <name evidence="3" type="ORF">SAMN04488001_0218</name>
</gene>
<dbReference type="Proteomes" id="UP000199441">
    <property type="component" value="Unassembled WGS sequence"/>
</dbReference>
<dbReference type="OrthoDB" id="7630116at2"/>
<evidence type="ECO:0000313" key="3">
    <source>
        <dbReference type="EMBL" id="SDW07447.1"/>
    </source>
</evidence>
<evidence type="ECO:0000313" key="4">
    <source>
        <dbReference type="Proteomes" id="UP000199441"/>
    </source>
</evidence>
<evidence type="ECO:0000256" key="1">
    <source>
        <dbReference type="SAM" id="Phobius"/>
    </source>
</evidence>
<keyword evidence="1" id="KW-1133">Transmembrane helix</keyword>
<feature type="transmembrane region" description="Helical" evidence="1">
    <location>
        <begin position="20"/>
        <end position="47"/>
    </location>
</feature>
<protein>
    <submittedName>
        <fullName evidence="3">Uncharacterized membrane protein</fullName>
    </submittedName>
</protein>
<keyword evidence="1" id="KW-0812">Transmembrane</keyword>
<dbReference type="AlphaFoldDB" id="A0A1H2QJQ1"/>